<dbReference type="STRING" id="984262.SGRA_0123"/>
<gene>
    <name evidence="1" type="ordered locus">SGRA_0123</name>
</gene>
<dbReference type="RefSeq" id="WP_014373119.1">
    <property type="nucleotide sequence ID" value="NC_016940.1"/>
</dbReference>
<dbReference type="Proteomes" id="UP000007519">
    <property type="component" value="Chromosome"/>
</dbReference>
<sequence length="175" mass="19815">MKKLCLGLLLLGLLWSCKGEEKGCTFTEFPAVFPQELSLIKNYQYESFEGGSSENFELDGILRYPIKVRFLQKGCKDLVQELHFEIDDSQDPIPADLPPSDCARLLAGIFLQLGQSHPQLSMLGNYAELFGRRAPNFEYNQPLLLQDGFTAQIDKLTSKSYTVISLTLRQTNEEE</sequence>
<evidence type="ECO:0000313" key="1">
    <source>
        <dbReference type="EMBL" id="AFC22868.1"/>
    </source>
</evidence>
<name>H6L4Z6_SAPGL</name>
<accession>H6L4Z6</accession>
<dbReference type="OrthoDB" id="9823550at2"/>
<reference evidence="1 2" key="1">
    <citation type="journal article" date="2012" name="Stand. Genomic Sci.">
        <title>Complete genome sequencing and analysis of Saprospira grandis str. Lewin, a predatory marine bacterium.</title>
        <authorList>
            <person name="Saw J.H."/>
            <person name="Yuryev A."/>
            <person name="Kanbe M."/>
            <person name="Hou S."/>
            <person name="Young A.G."/>
            <person name="Aizawa S."/>
            <person name="Alam M."/>
        </authorList>
    </citation>
    <scope>NUCLEOTIDE SEQUENCE [LARGE SCALE GENOMIC DNA]</scope>
    <source>
        <strain evidence="1 2">Lewin</strain>
    </source>
</reference>
<dbReference type="HOGENOM" id="CLU_1531487_0_0_10"/>
<dbReference type="AlphaFoldDB" id="H6L4Z6"/>
<dbReference type="EMBL" id="CP002831">
    <property type="protein sequence ID" value="AFC22868.1"/>
    <property type="molecule type" value="Genomic_DNA"/>
</dbReference>
<dbReference type="KEGG" id="sgn:SGRA_0123"/>
<protein>
    <submittedName>
        <fullName evidence="1">Uncharacterized protein</fullName>
    </submittedName>
</protein>
<proteinExistence type="predicted"/>
<keyword evidence="2" id="KW-1185">Reference proteome</keyword>
<evidence type="ECO:0000313" key="2">
    <source>
        <dbReference type="Proteomes" id="UP000007519"/>
    </source>
</evidence>
<organism evidence="1 2">
    <name type="scientific">Saprospira grandis (strain Lewin)</name>
    <dbReference type="NCBI Taxonomy" id="984262"/>
    <lineage>
        <taxon>Bacteria</taxon>
        <taxon>Pseudomonadati</taxon>
        <taxon>Bacteroidota</taxon>
        <taxon>Saprospiria</taxon>
        <taxon>Saprospirales</taxon>
        <taxon>Saprospiraceae</taxon>
        <taxon>Saprospira</taxon>
    </lineage>
</organism>